<keyword evidence="3" id="KW-1185">Reference proteome</keyword>
<evidence type="ECO:0000313" key="2">
    <source>
        <dbReference type="EMBL" id="KZT43912.1"/>
    </source>
</evidence>
<name>A0A166IND5_9AGAM</name>
<gene>
    <name evidence="2" type="ORF">SISSUDRAFT_511221</name>
</gene>
<protein>
    <submittedName>
        <fullName evidence="2">Uncharacterized protein</fullName>
    </submittedName>
</protein>
<dbReference type="Proteomes" id="UP000076798">
    <property type="component" value="Unassembled WGS sequence"/>
</dbReference>
<feature type="compositionally biased region" description="Polar residues" evidence="1">
    <location>
        <begin position="185"/>
        <end position="199"/>
    </location>
</feature>
<accession>A0A166IND5</accession>
<organism evidence="2 3">
    <name type="scientific">Sistotremastrum suecicum HHB10207 ss-3</name>
    <dbReference type="NCBI Taxonomy" id="1314776"/>
    <lineage>
        <taxon>Eukaryota</taxon>
        <taxon>Fungi</taxon>
        <taxon>Dikarya</taxon>
        <taxon>Basidiomycota</taxon>
        <taxon>Agaricomycotina</taxon>
        <taxon>Agaricomycetes</taxon>
        <taxon>Sistotremastrales</taxon>
        <taxon>Sistotremastraceae</taxon>
        <taxon>Sistotremastrum</taxon>
    </lineage>
</organism>
<dbReference type="EMBL" id="KV428006">
    <property type="protein sequence ID" value="KZT43912.1"/>
    <property type="molecule type" value="Genomic_DNA"/>
</dbReference>
<dbReference type="AlphaFoldDB" id="A0A166IND5"/>
<sequence length="416" mass="46572">MLRFHGRTWLTSTSRHLSTCPVLNDEIQNSSQSRPKGAPIAKKFRSVNLLTKDSVSLNTSSSNQGGIAGALDEKILRSPEHFKPDGTALHLARRELDKRRDTQSSFPSLESTSRQRIDNESLETRPAPPQRRRNLSQTDDLAVIPDAGPRSDRPTSREPSMNSADALPKPPTTRAPYTGTRRRPQTLNSEGQPTSQPLGLSQPEGFTLRRRFPSQADPTATTSQSPGRMPVKRRPKRPVQQDGNDKGGARREERPAWFDEVLGRQQTAENVQAESTIPRLAPIQTKHALNHILTRDRKQASQASARTRLDLDLKRKPTGSRGTTSKSLVRSSQTESQVAQKRTNTGSILLSSYRGHLPYRLIAINRHPHITPYDYMRLTLARNRSVGLKSRERIQEIVQSFTFLKRPAPHGVAKQS</sequence>
<feature type="compositionally biased region" description="Basic and acidic residues" evidence="1">
    <location>
        <begin position="243"/>
        <end position="254"/>
    </location>
</feature>
<evidence type="ECO:0000256" key="1">
    <source>
        <dbReference type="SAM" id="MobiDB-lite"/>
    </source>
</evidence>
<feature type="compositionally biased region" description="Polar residues" evidence="1">
    <location>
        <begin position="103"/>
        <end position="112"/>
    </location>
</feature>
<reference evidence="2 3" key="1">
    <citation type="journal article" date="2016" name="Mol. Biol. Evol.">
        <title>Comparative Genomics of Early-Diverging Mushroom-Forming Fungi Provides Insights into the Origins of Lignocellulose Decay Capabilities.</title>
        <authorList>
            <person name="Nagy L.G."/>
            <person name="Riley R."/>
            <person name="Tritt A."/>
            <person name="Adam C."/>
            <person name="Daum C."/>
            <person name="Floudas D."/>
            <person name="Sun H."/>
            <person name="Yadav J.S."/>
            <person name="Pangilinan J."/>
            <person name="Larsson K.H."/>
            <person name="Matsuura K."/>
            <person name="Barry K."/>
            <person name="Labutti K."/>
            <person name="Kuo R."/>
            <person name="Ohm R.A."/>
            <person name="Bhattacharya S.S."/>
            <person name="Shirouzu T."/>
            <person name="Yoshinaga Y."/>
            <person name="Martin F.M."/>
            <person name="Grigoriev I.V."/>
            <person name="Hibbett D.S."/>
        </authorList>
    </citation>
    <scope>NUCLEOTIDE SEQUENCE [LARGE SCALE GENOMIC DNA]</scope>
    <source>
        <strain evidence="2 3">HHB10207 ss-3</strain>
    </source>
</reference>
<evidence type="ECO:0000313" key="3">
    <source>
        <dbReference type="Proteomes" id="UP000076798"/>
    </source>
</evidence>
<feature type="region of interest" description="Disordered" evidence="1">
    <location>
        <begin position="291"/>
        <end position="343"/>
    </location>
</feature>
<feature type="compositionally biased region" description="Polar residues" evidence="1">
    <location>
        <begin position="320"/>
        <end position="343"/>
    </location>
</feature>
<proteinExistence type="predicted"/>
<feature type="region of interest" description="Disordered" evidence="1">
    <location>
        <begin position="94"/>
        <end position="254"/>
    </location>
</feature>
<feature type="compositionally biased region" description="Basic and acidic residues" evidence="1">
    <location>
        <begin position="113"/>
        <end position="123"/>
    </location>
</feature>
<feature type="compositionally biased region" description="Polar residues" evidence="1">
    <location>
        <begin position="216"/>
        <end position="226"/>
    </location>
</feature>